<dbReference type="SUPFAM" id="SSF49879">
    <property type="entry name" value="SMAD/FHA domain"/>
    <property type="match status" value="1"/>
</dbReference>
<dbReference type="OMA" id="VHVYILE"/>
<dbReference type="Pfam" id="PF00498">
    <property type="entry name" value="FHA"/>
    <property type="match status" value="1"/>
</dbReference>
<feature type="region of interest" description="Disordered" evidence="2">
    <location>
        <begin position="1560"/>
        <end position="1626"/>
    </location>
</feature>
<evidence type="ECO:0000256" key="1">
    <source>
        <dbReference type="ARBA" id="ARBA00010436"/>
    </source>
</evidence>
<dbReference type="Ensembl" id="ENSGMOT00000032487.1">
    <property type="protein sequence ID" value="ENSGMOP00000041626.1"/>
    <property type="gene ID" value="ENSGMOG00000028896.1"/>
</dbReference>
<feature type="compositionally biased region" description="Polar residues" evidence="2">
    <location>
        <begin position="913"/>
        <end position="923"/>
    </location>
</feature>
<dbReference type="SMART" id="SM00240">
    <property type="entry name" value="FHA"/>
    <property type="match status" value="1"/>
</dbReference>
<feature type="region of interest" description="Disordered" evidence="2">
    <location>
        <begin position="1406"/>
        <end position="1426"/>
    </location>
</feature>
<dbReference type="Ensembl" id="ENSGMOT00000038339.1">
    <property type="protein sequence ID" value="ENSGMOP00000047076.1"/>
    <property type="gene ID" value="ENSGMOG00000028896.1"/>
</dbReference>
<feature type="compositionally biased region" description="Basic and acidic residues" evidence="2">
    <location>
        <begin position="1194"/>
        <end position="1215"/>
    </location>
</feature>
<feature type="compositionally biased region" description="Basic and acidic residues" evidence="2">
    <location>
        <begin position="1456"/>
        <end position="1467"/>
    </location>
</feature>
<feature type="domain" description="FHA" evidence="3">
    <location>
        <begin position="23"/>
        <end position="73"/>
    </location>
</feature>
<protein>
    <submittedName>
        <fullName evidence="4">Centrosomal protein 170B</fullName>
    </submittedName>
</protein>
<feature type="compositionally biased region" description="Basic and acidic residues" evidence="2">
    <location>
        <begin position="1564"/>
        <end position="1574"/>
    </location>
</feature>
<dbReference type="Ensembl" id="ENSGMOT00000051884.1">
    <property type="protein sequence ID" value="ENSGMOP00000067491.1"/>
    <property type="gene ID" value="ENSGMOG00000028896.1"/>
</dbReference>
<feature type="compositionally biased region" description="Polar residues" evidence="2">
    <location>
        <begin position="378"/>
        <end position="397"/>
    </location>
</feature>
<feature type="region of interest" description="Disordered" evidence="2">
    <location>
        <begin position="311"/>
        <end position="545"/>
    </location>
</feature>
<feature type="region of interest" description="Disordered" evidence="2">
    <location>
        <begin position="563"/>
        <end position="1004"/>
    </location>
</feature>
<feature type="compositionally biased region" description="Low complexity" evidence="2">
    <location>
        <begin position="523"/>
        <end position="542"/>
    </location>
</feature>
<feature type="compositionally biased region" description="Low complexity" evidence="2">
    <location>
        <begin position="1290"/>
        <end position="1300"/>
    </location>
</feature>
<feature type="compositionally biased region" description="Low complexity" evidence="2">
    <location>
        <begin position="1159"/>
        <end position="1177"/>
    </location>
</feature>
<feature type="compositionally biased region" description="Polar residues" evidence="2">
    <location>
        <begin position="359"/>
        <end position="369"/>
    </location>
</feature>
<dbReference type="Pfam" id="PF15308">
    <property type="entry name" value="CEP170_C"/>
    <property type="match status" value="1"/>
</dbReference>
<feature type="compositionally biased region" description="Basic and acidic residues" evidence="2">
    <location>
        <begin position="229"/>
        <end position="252"/>
    </location>
</feature>
<dbReference type="Ensembl" id="ENSGMOT00000068595.1">
    <property type="protein sequence ID" value="ENSGMOP00000050425.1"/>
    <property type="gene ID" value="ENSGMOG00000028896.1"/>
</dbReference>
<feature type="region of interest" description="Disordered" evidence="2">
    <location>
        <begin position="1018"/>
        <end position="1380"/>
    </location>
</feature>
<feature type="compositionally biased region" description="Polar residues" evidence="2">
    <location>
        <begin position="683"/>
        <end position="692"/>
    </location>
</feature>
<accession>A0A8C5C392</accession>
<feature type="region of interest" description="Disordered" evidence="2">
    <location>
        <begin position="1442"/>
        <end position="1476"/>
    </location>
</feature>
<feature type="compositionally biased region" description="Basic and acidic residues" evidence="2">
    <location>
        <begin position="1084"/>
        <end position="1104"/>
    </location>
</feature>
<feature type="compositionally biased region" description="Polar residues" evidence="2">
    <location>
        <begin position="776"/>
        <end position="790"/>
    </location>
</feature>
<evidence type="ECO:0000259" key="3">
    <source>
        <dbReference type="PROSITE" id="PS50006"/>
    </source>
</evidence>
<feature type="compositionally biased region" description="Low complexity" evidence="2">
    <location>
        <begin position="320"/>
        <end position="333"/>
    </location>
</feature>
<dbReference type="Gene3D" id="2.60.200.20">
    <property type="match status" value="1"/>
</dbReference>
<feature type="compositionally biased region" description="Basic and acidic residues" evidence="2">
    <location>
        <begin position="1584"/>
        <end position="1593"/>
    </location>
</feature>
<dbReference type="InterPro" id="IPR008984">
    <property type="entry name" value="SMAD_FHA_dom_sf"/>
</dbReference>
<feature type="compositionally biased region" description="Polar residues" evidence="2">
    <location>
        <begin position="158"/>
        <end position="167"/>
    </location>
</feature>
<dbReference type="GeneTree" id="ENSGT00940000157058"/>
<dbReference type="InterPro" id="IPR029300">
    <property type="entry name" value="CEP170_C"/>
</dbReference>
<feature type="region of interest" description="Disordered" evidence="2">
    <location>
        <begin position="128"/>
        <end position="282"/>
    </location>
</feature>
<dbReference type="PROSITE" id="PS50006">
    <property type="entry name" value="FHA_DOMAIN"/>
    <property type="match status" value="1"/>
</dbReference>
<keyword evidence="5" id="KW-1185">Reference proteome</keyword>
<dbReference type="PANTHER" id="PTHR15715">
    <property type="entry name" value="CENTROSOMAL PROTEIN OF 170 KDA"/>
    <property type="match status" value="1"/>
</dbReference>
<dbReference type="InterPro" id="IPR051176">
    <property type="entry name" value="Cent_Immune-Sig_Mod"/>
</dbReference>
<sequence>MSVTSWFLVSSSGTRHRLPREMIFVGRDDCELMLQSRSVDKQHAVINYDSNTDEHMVKDLGSLNGTFVNDLRIPEQTYITLKLSDLVRFGYDDHVYILERSQHKVPEEALKHEKYTSQLQLGLKALEARRKEKPQPQKHKDTSNGTPLERVERKAYSATATSDSPISKPTPLYGQPSWWGEDEDPDNKPENSGGKQPDQESTEPAIRDLPREGVNGSLSESTGKAAYAYRREPSYFEIPTRESQQRTAKTPEEGVVQEVPTKDTPDPALTPCDPSTPTPPVVQSHASFTIEFDQGTPGKIKIKDHITKFSLRQQRKFPPKEAAAPSEVVSSESKVADWLVQSNVSMMMRRRSHTEDDYSTQSDQSLQKTTKGHRHNDGTLSDSERPSSIANDLNQAQALIPQKGSPPQRSSPNRIAPPRPDDPLASAGSHSPPTPGESCPHQPDLNDNLTKKRSSKSVVHDAPPAEASATPGNTRRAERQAPSAAAGPPVSERYTVPLKNHNAATGFVRAGSLRREKTEYRISTSFSSRSASSASVRPFASVGRRSKLAQDYNAEFLKRSAATAAVANGEKPPSGSTRDRPPGTEAPPDSPPWSRAGTPAAPEPHLVQASSPIHQPVPLVAPRMSRAPRGAEDKPAPRAAPRAEEEDNLSDAGTYTIEDEAQDKEVEEARSLIDQVFGVLESPEQSQSTEADTSAACRPDSIECVEQRRQSSSEVLRPYPEQGEGLGQRAPVSQAAPKWMSRWASLADSYTESQPSPGDSPALTQQPGGGGVPTFPDTTLHNESGGSSTRRALPKAPLSESGDAPDPSGRVRYAMQSTFEVVDPGSGSGMQPPGSAPDPRDDLEPDSLSDASRSDDGSVVETRPAPSTPDAAPRSDGVDSPRLPAKSTSFYVGSEEDSGPCTPKAERKPNPRLFSTATLTKQRGSLDAGKLKPNASAPLLDRGRSPSPGSPESRHSASAALIRQESFTKECPSNTRLPHISTKPEDGSPRALHQDTHSYLKDTEDLLASMEAKLHAFQPSVAKPPSAMDSLSGESDIDTSSTVSHHSNKPNSSAAPANGIHRERSSASTASQDSNRLSSASEQLSERRHARGRDVSSGRTERGSVARRRSVSRGGSMDLSDDAQGSSLPYSDQEGGSRHHPGRKYTVPLKKEDGGGKGSQALSRSSSLSAPRATRASMLRRARLGDASDNEASETDRLAKEAASKQSKEAKRLTRLDMLAMPRKRTSSFNAPSDTEASVLPPVSSRSTGFSNRSTESSSGSTRKASVSGPKPAPQKGALTRTPITRGRPSSAKYTSSTASSRRRQMGCDYASTSEDECDFKDASPAKHTHNRSQPSPARNSSVTRARSRPPPQAMVALRPKRPGRDSEEESQEGEALHSWSNHSAEIARLSQDLAKDLAILAREIHDVAGEGEPPSSATEAQVPDATMTAHEELVKHIPEAGLNHQRGPPSPTTPKHLDQNTGDHKHNNTNRPRNREEDIADQLMLNPVTQISLVIRQNTDQLTEKLKVRFQDRMDLWEEVEAKLTRDNHIPVVKSSNKEVASILNELRRVQRQLEVINTIMEPSRRPEQDKSSARPTAAARSSRADPRDWRTTHSASHRGGGNRPGESVRRTAVTPDDARDGYVV</sequence>
<proteinExistence type="inferred from homology"/>
<dbReference type="Ensembl" id="ENSGMOT00000036241.1">
    <property type="protein sequence ID" value="ENSGMOP00000052620.1"/>
    <property type="gene ID" value="ENSGMOG00000028896.1"/>
</dbReference>
<feature type="compositionally biased region" description="Polar residues" evidence="2">
    <location>
        <begin position="1066"/>
        <end position="1083"/>
    </location>
</feature>
<feature type="compositionally biased region" description="Polar residues" evidence="2">
    <location>
        <begin position="1038"/>
        <end position="1055"/>
    </location>
</feature>
<organism evidence="4 5">
    <name type="scientific">Gadus morhua</name>
    <name type="common">Atlantic cod</name>
    <dbReference type="NCBI Taxonomy" id="8049"/>
    <lineage>
        <taxon>Eukaryota</taxon>
        <taxon>Metazoa</taxon>
        <taxon>Chordata</taxon>
        <taxon>Craniata</taxon>
        <taxon>Vertebrata</taxon>
        <taxon>Euteleostomi</taxon>
        <taxon>Actinopterygii</taxon>
        <taxon>Neopterygii</taxon>
        <taxon>Teleostei</taxon>
        <taxon>Neoteleostei</taxon>
        <taxon>Acanthomorphata</taxon>
        <taxon>Zeiogadaria</taxon>
        <taxon>Gadariae</taxon>
        <taxon>Gadiformes</taxon>
        <taxon>Gadoidei</taxon>
        <taxon>Gadidae</taxon>
        <taxon>Gadus</taxon>
    </lineage>
</organism>
<feature type="compositionally biased region" description="Polar residues" evidence="2">
    <location>
        <begin position="1332"/>
        <end position="1345"/>
    </location>
</feature>
<feature type="compositionally biased region" description="Polar residues" evidence="2">
    <location>
        <begin position="1227"/>
        <end position="1236"/>
    </location>
</feature>
<name>A0A8C5C392_GADMO</name>
<evidence type="ECO:0000256" key="2">
    <source>
        <dbReference type="SAM" id="MobiDB-lite"/>
    </source>
</evidence>
<dbReference type="PANTHER" id="PTHR15715:SF18">
    <property type="entry name" value="CENTROSOMAL PROTEIN OF 170 KDA PROTEIN B"/>
    <property type="match status" value="1"/>
</dbReference>
<evidence type="ECO:0000313" key="4">
    <source>
        <dbReference type="Ensembl" id="ENSGMOP00000052620.1"/>
    </source>
</evidence>
<feature type="compositionally biased region" description="Basic and acidic residues" evidence="2">
    <location>
        <begin position="128"/>
        <end position="142"/>
    </location>
</feature>
<comment type="similarity">
    <text evidence="1">Belongs to the CEP170 family.</text>
</comment>
<feature type="compositionally biased region" description="Polar residues" evidence="2">
    <location>
        <begin position="748"/>
        <end position="766"/>
    </location>
</feature>
<evidence type="ECO:0000313" key="5">
    <source>
        <dbReference type="Proteomes" id="UP000694546"/>
    </source>
</evidence>
<dbReference type="Proteomes" id="UP000694546">
    <property type="component" value="Chromosome 5"/>
</dbReference>
<feature type="compositionally biased region" description="Basic and acidic residues" evidence="2">
    <location>
        <begin position="982"/>
        <end position="1004"/>
    </location>
</feature>
<dbReference type="InterPro" id="IPR000253">
    <property type="entry name" value="FHA_dom"/>
</dbReference>
<reference evidence="4" key="1">
    <citation type="submission" date="2025-05" db="UniProtKB">
        <authorList>
            <consortium name="Ensembl"/>
        </authorList>
    </citation>
    <scope>IDENTIFICATION</scope>
</reference>
<feature type="compositionally biased region" description="Low complexity" evidence="2">
    <location>
        <begin position="1247"/>
        <end position="1266"/>
    </location>
</feature>
<dbReference type="CDD" id="cd22725">
    <property type="entry name" value="FHA_Cep170B"/>
    <property type="match status" value="1"/>
</dbReference>